<feature type="transmembrane region" description="Helical" evidence="10">
    <location>
        <begin position="248"/>
        <end position="269"/>
    </location>
</feature>
<dbReference type="Pfam" id="PF07686">
    <property type="entry name" value="V-set"/>
    <property type="match status" value="1"/>
</dbReference>
<dbReference type="InterPro" id="IPR043136">
    <property type="entry name" value="B30.2/SPRY_sf"/>
</dbReference>
<dbReference type="Gene3D" id="2.60.40.10">
    <property type="entry name" value="Immunoglobulins"/>
    <property type="match status" value="2"/>
</dbReference>
<dbReference type="GO" id="GO:0009897">
    <property type="term" value="C:external side of plasma membrane"/>
    <property type="evidence" value="ECO:0007669"/>
    <property type="project" value="TreeGrafter"/>
</dbReference>
<dbReference type="InterPro" id="IPR007110">
    <property type="entry name" value="Ig-like_dom"/>
</dbReference>
<sequence length="516" mass="58063">MWMAIFPNPASRCLLTVMILQLPRLDSGYFKVLGPLEPILALVGKDSELPCHLSPTNVSAEHMELRWFRNMFSPAVLVYQDGQEQQGEQMPEYQGRVTLVQDSITLGRAAVKIHHIRVFDEGVYGCFFRDKHIHGEAFMHLKVAALGSDPHITMEVQENGQIRLECTSVGWYPEPQVQWRTPTGEKLPSSLESKNPDEEGLFTVTASVTIRDNSIDNMSCCIQNLLLGQKKEAGVSIPASSFLIWKTLMWPVIFVGLIVIGTFFSWKLYGKIVRKRKDKTGHIEWQLARLYAVDVTLDPDTAHPHLFLYEDSKSVRLEDSRQKLPDKPERFDFWPCVLGRETFTSGRHYWEVEVGDRTDWAIGVCRENVIKKGFDPMTPENGFWAVELYGNGYWALTPLRTPLPLAGSPRRVGIFLDYESGDISFYSMTDGSHIYTFPSISFSGPLRPFFCLWSCGKKPLTICPIADGPERVTVIAGTQDLSKAIPLSPMGEYCASGDTDTLHSKLIPSQPGQGVP</sequence>
<dbReference type="Ensembl" id="ENSCCNT00000025084.1">
    <property type="protein sequence ID" value="ENSCCNP00000019339.1"/>
    <property type="gene ID" value="ENSCCNG00000019465.1"/>
</dbReference>
<dbReference type="PROSITE" id="PS50188">
    <property type="entry name" value="B302_SPRY"/>
    <property type="match status" value="1"/>
</dbReference>
<feature type="domain" description="B30.2/SPRY" evidence="11">
    <location>
        <begin position="275"/>
        <end position="469"/>
    </location>
</feature>
<evidence type="ECO:0000259" key="12">
    <source>
        <dbReference type="PROSITE" id="PS50835"/>
    </source>
</evidence>
<dbReference type="FunFam" id="2.60.40.10:FF:000208">
    <property type="entry name" value="Butyrophilin subfamily 1 member A1"/>
    <property type="match status" value="1"/>
</dbReference>
<dbReference type="SMART" id="SM00406">
    <property type="entry name" value="IGv"/>
    <property type="match status" value="1"/>
</dbReference>
<evidence type="ECO:0000256" key="8">
    <source>
        <dbReference type="ARBA" id="ARBA00023180"/>
    </source>
</evidence>
<keyword evidence="7" id="KW-1015">Disulfide bond</keyword>
<protein>
    <recommendedName>
        <fullName evidence="14">Butyrophilin subfamily 1 member A1</fullName>
    </recommendedName>
</protein>
<feature type="domain" description="Ig-like" evidence="12">
    <location>
        <begin position="23"/>
        <end position="126"/>
    </location>
</feature>
<dbReference type="InterPro" id="IPR001870">
    <property type="entry name" value="B30.2/SPRY"/>
</dbReference>
<dbReference type="PROSITE" id="PS50835">
    <property type="entry name" value="IG_LIKE"/>
    <property type="match status" value="2"/>
</dbReference>
<gene>
    <name evidence="13" type="primary">LOC109686012</name>
</gene>
<feature type="domain" description="Ig-like" evidence="12">
    <location>
        <begin position="150"/>
        <end position="236"/>
    </location>
</feature>
<evidence type="ECO:0000256" key="9">
    <source>
        <dbReference type="ARBA" id="ARBA00023319"/>
    </source>
</evidence>
<evidence type="ECO:0000256" key="5">
    <source>
        <dbReference type="ARBA" id="ARBA00022989"/>
    </source>
</evidence>
<organism evidence="13">
    <name type="scientific">Castor canadensis</name>
    <name type="common">American beaver</name>
    <dbReference type="NCBI Taxonomy" id="51338"/>
    <lineage>
        <taxon>Eukaryota</taxon>
        <taxon>Metazoa</taxon>
        <taxon>Chordata</taxon>
        <taxon>Craniata</taxon>
        <taxon>Vertebrata</taxon>
        <taxon>Euteleostomi</taxon>
        <taxon>Mammalia</taxon>
        <taxon>Eutheria</taxon>
        <taxon>Euarchontoglires</taxon>
        <taxon>Glires</taxon>
        <taxon>Rodentia</taxon>
        <taxon>Castorimorpha</taxon>
        <taxon>Castoridae</taxon>
        <taxon>Castor</taxon>
    </lineage>
</organism>
<dbReference type="InterPro" id="IPR013106">
    <property type="entry name" value="Ig_V-set"/>
</dbReference>
<dbReference type="InterPro" id="IPR036179">
    <property type="entry name" value="Ig-like_dom_sf"/>
</dbReference>
<dbReference type="InterPro" id="IPR053896">
    <property type="entry name" value="BTN3A2-like_Ig-C"/>
</dbReference>
<dbReference type="InterPro" id="IPR013320">
    <property type="entry name" value="ConA-like_dom_sf"/>
</dbReference>
<dbReference type="GO" id="GO:0005102">
    <property type="term" value="F:signaling receptor binding"/>
    <property type="evidence" value="ECO:0007669"/>
    <property type="project" value="TreeGrafter"/>
</dbReference>
<proteinExistence type="inferred from homology"/>
<dbReference type="Pfam" id="PF13765">
    <property type="entry name" value="PRY"/>
    <property type="match status" value="1"/>
</dbReference>
<dbReference type="AlphaFoldDB" id="A0A8C0WZM2"/>
<evidence type="ECO:0000256" key="4">
    <source>
        <dbReference type="ARBA" id="ARBA00022729"/>
    </source>
</evidence>
<dbReference type="CDD" id="cd05713">
    <property type="entry name" value="IgV_MOG_like"/>
    <property type="match status" value="1"/>
</dbReference>
<name>A0A8C0WZM2_CASCN</name>
<dbReference type="SUPFAM" id="SSF48726">
    <property type="entry name" value="Immunoglobulin"/>
    <property type="match status" value="2"/>
</dbReference>
<dbReference type="GO" id="GO:0001817">
    <property type="term" value="P:regulation of cytokine production"/>
    <property type="evidence" value="ECO:0007669"/>
    <property type="project" value="TreeGrafter"/>
</dbReference>
<evidence type="ECO:0000256" key="3">
    <source>
        <dbReference type="ARBA" id="ARBA00022692"/>
    </source>
</evidence>
<keyword evidence="3 10" id="KW-0812">Transmembrane</keyword>
<keyword evidence="8" id="KW-0325">Glycoprotein</keyword>
<evidence type="ECO:0000256" key="10">
    <source>
        <dbReference type="SAM" id="Phobius"/>
    </source>
</evidence>
<dbReference type="SUPFAM" id="SSF49899">
    <property type="entry name" value="Concanavalin A-like lectins/glucanases"/>
    <property type="match status" value="1"/>
</dbReference>
<dbReference type="PANTHER" id="PTHR24100:SF138">
    <property type="entry name" value="BUTYROPHILIN SUBFAMILY 1 MEMBER A1"/>
    <property type="match status" value="1"/>
</dbReference>
<evidence type="ECO:0000256" key="6">
    <source>
        <dbReference type="ARBA" id="ARBA00023136"/>
    </source>
</evidence>
<dbReference type="SMART" id="SM00449">
    <property type="entry name" value="SPRY"/>
    <property type="match status" value="1"/>
</dbReference>
<comment type="subcellular location">
    <subcellularLocation>
        <location evidence="1">Membrane</location>
        <topology evidence="1">Single-pass type I membrane protein</topology>
    </subcellularLocation>
</comment>
<accession>A0A8C0WZM2</accession>
<evidence type="ECO:0000256" key="7">
    <source>
        <dbReference type="ARBA" id="ARBA00023157"/>
    </source>
</evidence>
<dbReference type="PRINTS" id="PR01407">
    <property type="entry name" value="BUTYPHLNCDUF"/>
</dbReference>
<dbReference type="GO" id="GO:0050852">
    <property type="term" value="P:T cell receptor signaling pathway"/>
    <property type="evidence" value="ECO:0007669"/>
    <property type="project" value="TreeGrafter"/>
</dbReference>
<evidence type="ECO:0000313" key="13">
    <source>
        <dbReference type="Ensembl" id="ENSCCNP00000019339.1"/>
    </source>
</evidence>
<comment type="similarity">
    <text evidence="2">Belongs to the immunoglobulin superfamily. BTN/MOG family.</text>
</comment>
<dbReference type="CDD" id="cd15819">
    <property type="entry name" value="SPRY_PRY_BTN1_2"/>
    <property type="match status" value="1"/>
</dbReference>
<keyword evidence="9" id="KW-0393">Immunoglobulin domain</keyword>
<dbReference type="Gene3D" id="2.60.120.920">
    <property type="match status" value="1"/>
</dbReference>
<dbReference type="InterPro" id="IPR050504">
    <property type="entry name" value="IgSF_BTN/MOG"/>
</dbReference>
<dbReference type="Pfam" id="PF22705">
    <property type="entry name" value="C2-set_3"/>
    <property type="match status" value="1"/>
</dbReference>
<dbReference type="FunFam" id="2.60.40.10:FF:000088">
    <property type="entry name" value="Butyrophilin subfamily 1 member A1"/>
    <property type="match status" value="1"/>
</dbReference>
<keyword evidence="5 10" id="KW-1133">Transmembrane helix</keyword>
<dbReference type="Pfam" id="PF00622">
    <property type="entry name" value="SPRY"/>
    <property type="match status" value="1"/>
</dbReference>
<keyword evidence="4" id="KW-0732">Signal</keyword>
<dbReference type="InterPro" id="IPR013783">
    <property type="entry name" value="Ig-like_fold"/>
</dbReference>
<dbReference type="InterPro" id="IPR003879">
    <property type="entry name" value="Butyrophylin_SPRY"/>
</dbReference>
<dbReference type="InterPro" id="IPR003877">
    <property type="entry name" value="SPRY_dom"/>
</dbReference>
<dbReference type="InterPro" id="IPR006574">
    <property type="entry name" value="PRY"/>
</dbReference>
<keyword evidence="6 10" id="KW-0472">Membrane</keyword>
<evidence type="ECO:0008006" key="14">
    <source>
        <dbReference type="Google" id="ProtNLM"/>
    </source>
</evidence>
<evidence type="ECO:0000259" key="11">
    <source>
        <dbReference type="PROSITE" id="PS50188"/>
    </source>
</evidence>
<dbReference type="SMART" id="SM00589">
    <property type="entry name" value="PRY"/>
    <property type="match status" value="1"/>
</dbReference>
<evidence type="ECO:0000256" key="1">
    <source>
        <dbReference type="ARBA" id="ARBA00004479"/>
    </source>
</evidence>
<dbReference type="InterPro" id="IPR037958">
    <property type="entry name" value="SPRY/PRY_BTN1/2"/>
</dbReference>
<dbReference type="FunFam" id="2.60.120.920:FF:000004">
    <property type="entry name" value="Butyrophilin subfamily 1 member A1"/>
    <property type="match status" value="1"/>
</dbReference>
<reference evidence="13" key="1">
    <citation type="submission" date="2023-09" db="UniProtKB">
        <authorList>
            <consortium name="Ensembl"/>
        </authorList>
    </citation>
    <scope>IDENTIFICATION</scope>
</reference>
<evidence type="ECO:0000256" key="2">
    <source>
        <dbReference type="ARBA" id="ARBA00007591"/>
    </source>
</evidence>
<dbReference type="PANTHER" id="PTHR24100">
    <property type="entry name" value="BUTYROPHILIN"/>
    <property type="match status" value="1"/>
</dbReference>